<proteinExistence type="predicted"/>
<dbReference type="EMBL" id="BMFR01000012">
    <property type="protein sequence ID" value="GGG80850.1"/>
    <property type="molecule type" value="Genomic_DNA"/>
</dbReference>
<dbReference type="InterPro" id="IPR036397">
    <property type="entry name" value="RNaseH_sf"/>
</dbReference>
<dbReference type="Gene3D" id="3.30.420.10">
    <property type="entry name" value="Ribonuclease H-like superfamily/Ribonuclease H"/>
    <property type="match status" value="1"/>
</dbReference>
<dbReference type="PROSITE" id="PS50879">
    <property type="entry name" value="RNASE_H_1"/>
    <property type="match status" value="1"/>
</dbReference>
<dbReference type="PANTHER" id="PTHR46387">
    <property type="entry name" value="POLYNUCLEOTIDYL TRANSFERASE, RIBONUCLEASE H-LIKE SUPERFAMILY PROTEIN"/>
    <property type="match status" value="1"/>
</dbReference>
<feature type="domain" description="RNase H type-1" evidence="1">
    <location>
        <begin position="77"/>
        <end position="214"/>
    </location>
</feature>
<evidence type="ECO:0000259" key="1">
    <source>
        <dbReference type="PROSITE" id="PS50879"/>
    </source>
</evidence>
<dbReference type="NCBIfam" id="NF005822">
    <property type="entry name" value="PRK07708.1"/>
    <property type="match status" value="1"/>
</dbReference>
<dbReference type="GO" id="GO:0003676">
    <property type="term" value="F:nucleic acid binding"/>
    <property type="evidence" value="ECO:0007669"/>
    <property type="project" value="InterPro"/>
</dbReference>
<name>A0A917HJ52_9BACI</name>
<dbReference type="GO" id="GO:0004523">
    <property type="term" value="F:RNA-DNA hybrid ribonuclease activity"/>
    <property type="evidence" value="ECO:0007669"/>
    <property type="project" value="InterPro"/>
</dbReference>
<comment type="caution">
    <text evidence="2">The sequence shown here is derived from an EMBL/GenBank/DDBJ whole genome shotgun (WGS) entry which is preliminary data.</text>
</comment>
<dbReference type="AlphaFoldDB" id="A0A917HJ52"/>
<accession>A0A917HJ52</accession>
<sequence>MEGDPSEVKVKMRWIYKGKKTEEVAFGSAWTTQESMEVLLADIEKTGRVKELVIIDEMGNEWTQKEFSKLKEQIEQEPHDIVVYFDGGFDRHTATAGLGAVIYYKKDSVQYRLRVNQQIEEMETNNEAEYAALHFALMQLEEMGIHHLPCTFKGDAQGVLKQLEGLWPCYEENLNAWLDRIEGKMGELGIQPNCEIIGRNENKEADRLATQALNGVEIYSEKGI</sequence>
<evidence type="ECO:0000313" key="3">
    <source>
        <dbReference type="Proteomes" id="UP000622860"/>
    </source>
</evidence>
<dbReference type="InterPro" id="IPR002156">
    <property type="entry name" value="RNaseH_domain"/>
</dbReference>
<gene>
    <name evidence="2" type="ORF">GCM10011398_27810</name>
</gene>
<reference evidence="2" key="2">
    <citation type="submission" date="2020-09" db="EMBL/GenBank/DDBJ databases">
        <authorList>
            <person name="Sun Q."/>
            <person name="Zhou Y."/>
        </authorList>
    </citation>
    <scope>NUCLEOTIDE SEQUENCE</scope>
    <source>
        <strain evidence="2">CGMCC 1.12754</strain>
    </source>
</reference>
<dbReference type="InterPro" id="IPR012337">
    <property type="entry name" value="RNaseH-like_sf"/>
</dbReference>
<organism evidence="2 3">
    <name type="scientific">Virgibacillus oceani</name>
    <dbReference type="NCBI Taxonomy" id="1479511"/>
    <lineage>
        <taxon>Bacteria</taxon>
        <taxon>Bacillati</taxon>
        <taxon>Bacillota</taxon>
        <taxon>Bacilli</taxon>
        <taxon>Bacillales</taxon>
        <taxon>Bacillaceae</taxon>
        <taxon>Virgibacillus</taxon>
    </lineage>
</organism>
<keyword evidence="3" id="KW-1185">Reference proteome</keyword>
<dbReference type="PANTHER" id="PTHR46387:SF2">
    <property type="entry name" value="RIBONUCLEASE HI"/>
    <property type="match status" value="1"/>
</dbReference>
<reference evidence="2" key="1">
    <citation type="journal article" date="2014" name="Int. J. Syst. Evol. Microbiol.">
        <title>Complete genome sequence of Corynebacterium casei LMG S-19264T (=DSM 44701T), isolated from a smear-ripened cheese.</title>
        <authorList>
            <consortium name="US DOE Joint Genome Institute (JGI-PGF)"/>
            <person name="Walter F."/>
            <person name="Albersmeier A."/>
            <person name="Kalinowski J."/>
            <person name="Ruckert C."/>
        </authorList>
    </citation>
    <scope>NUCLEOTIDE SEQUENCE</scope>
    <source>
        <strain evidence="2">CGMCC 1.12754</strain>
    </source>
</reference>
<dbReference type="SUPFAM" id="SSF53098">
    <property type="entry name" value="Ribonuclease H-like"/>
    <property type="match status" value="1"/>
</dbReference>
<dbReference type="Proteomes" id="UP000622860">
    <property type="component" value="Unassembled WGS sequence"/>
</dbReference>
<evidence type="ECO:0000313" key="2">
    <source>
        <dbReference type="EMBL" id="GGG80850.1"/>
    </source>
</evidence>
<protein>
    <recommendedName>
        <fullName evidence="1">RNase H type-1 domain-containing protein</fullName>
    </recommendedName>
</protein>
<dbReference type="Pfam" id="PF13456">
    <property type="entry name" value="RVT_3"/>
    <property type="match status" value="1"/>
</dbReference>
<dbReference type="CDD" id="cd09279">
    <property type="entry name" value="RNase_HI_like"/>
    <property type="match status" value="1"/>
</dbReference>